<proteinExistence type="predicted"/>
<name>A0ACD5XH11_AVESA</name>
<organism evidence="1 2">
    <name type="scientific">Avena sativa</name>
    <name type="common">Oat</name>
    <dbReference type="NCBI Taxonomy" id="4498"/>
    <lineage>
        <taxon>Eukaryota</taxon>
        <taxon>Viridiplantae</taxon>
        <taxon>Streptophyta</taxon>
        <taxon>Embryophyta</taxon>
        <taxon>Tracheophyta</taxon>
        <taxon>Spermatophyta</taxon>
        <taxon>Magnoliopsida</taxon>
        <taxon>Liliopsida</taxon>
        <taxon>Poales</taxon>
        <taxon>Poaceae</taxon>
        <taxon>BOP clade</taxon>
        <taxon>Pooideae</taxon>
        <taxon>Poodae</taxon>
        <taxon>Poeae</taxon>
        <taxon>Poeae Chloroplast Group 1 (Aveneae type)</taxon>
        <taxon>Aveninae</taxon>
        <taxon>Avena</taxon>
    </lineage>
</organism>
<evidence type="ECO:0000313" key="2">
    <source>
        <dbReference type="Proteomes" id="UP001732700"/>
    </source>
</evidence>
<protein>
    <submittedName>
        <fullName evidence="1">Uncharacterized protein</fullName>
    </submittedName>
</protein>
<dbReference type="Proteomes" id="UP001732700">
    <property type="component" value="Chromosome 5A"/>
</dbReference>
<accession>A0ACD5XH11</accession>
<evidence type="ECO:0000313" key="1">
    <source>
        <dbReference type="EnsemblPlants" id="AVESA.00010b.r2.5AG0793450.1.CDS"/>
    </source>
</evidence>
<reference evidence="1" key="1">
    <citation type="submission" date="2021-05" db="EMBL/GenBank/DDBJ databases">
        <authorList>
            <person name="Scholz U."/>
            <person name="Mascher M."/>
            <person name="Fiebig A."/>
        </authorList>
    </citation>
    <scope>NUCLEOTIDE SEQUENCE [LARGE SCALE GENOMIC DNA]</scope>
</reference>
<keyword evidence="2" id="KW-1185">Reference proteome</keyword>
<sequence>MMIRQVGPAQTRPASPDRERRQRGEAKSKGRKKRNRGGRKKTKGRRRRRRASVAPPMARSNWEADKMLDVYIYDYLVKRNLHNSAKAFLNEGKVATDPVAIDAPGGFLFEWWSIFWDIFEARTRDKPPEAGATAASIDLIKSREQQMRIQQLQQQNAYLQRRDPNHPLLNGAMNNSDVSAILASRLAEERRRNHGPMDSEASQQLIEANRMGLIKSAANQTGPLQGSSVNMSALQQMQSRNQQADIKGDAAMPQRTMPTDPSALYAAGMMQSKSGLAASGLNQEVGSLPLKGWPLTAPGIDLRSNLGAQKQLMTSPNQFQLLSSQQHLIAQAQTHNDLTRMGSPAQSGSPKIRPDEQEYMMKMKMAQTQPGQRMMELQQQHQQQQQQHQQQQQQQQQQQMQQNTRKRKPTSSGAANSTGTGNTVGPSPPSTPSTHTPGGGIPVASNMNIAQKNSMVCGTDGTSGFASSSNQMDNLDSFVDFDDNVDSFLSNDDGDGRDIFAALKKGPSEQEALKSLSLTEVGSNRTSNNKVVCCHFSTDGKLLASAGHEKKVFLWNMDNFSMDTKAEEHTNFITDIRFRPNSTQLATSSSDGTVRLWNAVERSGALQAFHGHTSHVTSVDFHPKHTEVLCSCDDNGELWFWKIGQSAASRISRVKQGGTGRVRFQPRIGQLLAVAAGNTVNMIDIEKDTSLHSSLPKVHASEVNCICWDESGEYLASASQDSVKVWSAATGACVHELRSHGNQYESCIFHPRYPKVLIVGGYQTMELWSLSDNQRNVVAVHEGLIAALAHSPLTGSVASASHDRSVKLWK</sequence>
<dbReference type="EnsemblPlants" id="AVESA.00010b.r2.5AG0793450.1">
    <property type="protein sequence ID" value="AVESA.00010b.r2.5AG0793450.1.CDS"/>
    <property type="gene ID" value="AVESA.00010b.r2.5AG0793450"/>
</dbReference>
<reference evidence="1" key="2">
    <citation type="submission" date="2025-09" db="UniProtKB">
        <authorList>
            <consortium name="EnsemblPlants"/>
        </authorList>
    </citation>
    <scope>IDENTIFICATION</scope>
</reference>